<keyword evidence="6" id="KW-1185">Reference proteome</keyword>
<evidence type="ECO:0000256" key="2">
    <source>
        <dbReference type="ARBA" id="ARBA00022679"/>
    </source>
</evidence>
<dbReference type="Pfam" id="PF07804">
    <property type="entry name" value="HipA_C"/>
    <property type="match status" value="1"/>
</dbReference>
<evidence type="ECO:0000259" key="4">
    <source>
        <dbReference type="Pfam" id="PF07804"/>
    </source>
</evidence>
<gene>
    <name evidence="5" type="ORF">SAMN02746065_1432</name>
</gene>
<dbReference type="EMBL" id="FWXY01000043">
    <property type="protein sequence ID" value="SMD12819.1"/>
    <property type="molecule type" value="Genomic_DNA"/>
</dbReference>
<protein>
    <submittedName>
        <fullName evidence="5">Serine/threonine-protein kinase HipA</fullName>
    </submittedName>
</protein>
<dbReference type="PANTHER" id="PTHR37419:SF8">
    <property type="entry name" value="TOXIN YJJJ"/>
    <property type="match status" value="1"/>
</dbReference>
<comment type="similarity">
    <text evidence="1">Belongs to the HipA Ser/Thr kinase family.</text>
</comment>
<dbReference type="InterPro" id="IPR012893">
    <property type="entry name" value="HipA-like_C"/>
</dbReference>
<dbReference type="OrthoDB" id="9805913at2"/>
<evidence type="ECO:0000256" key="1">
    <source>
        <dbReference type="ARBA" id="ARBA00010164"/>
    </source>
</evidence>
<organism evidence="5 6">
    <name type="scientific">Desulfocicer vacuolatum DSM 3385</name>
    <dbReference type="NCBI Taxonomy" id="1121400"/>
    <lineage>
        <taxon>Bacteria</taxon>
        <taxon>Pseudomonadati</taxon>
        <taxon>Thermodesulfobacteriota</taxon>
        <taxon>Desulfobacteria</taxon>
        <taxon>Desulfobacterales</taxon>
        <taxon>Desulfobacteraceae</taxon>
        <taxon>Desulfocicer</taxon>
    </lineage>
</organism>
<proteinExistence type="inferred from homology"/>
<dbReference type="GO" id="GO:0005829">
    <property type="term" value="C:cytosol"/>
    <property type="evidence" value="ECO:0007669"/>
    <property type="project" value="TreeGrafter"/>
</dbReference>
<keyword evidence="2" id="KW-0808">Transferase</keyword>
<accession>A0A1W2ESZ7</accession>
<dbReference type="InterPro" id="IPR052028">
    <property type="entry name" value="HipA_Ser/Thr_kinase"/>
</dbReference>
<dbReference type="AlphaFoldDB" id="A0A1W2ESZ7"/>
<keyword evidence="3 5" id="KW-0418">Kinase</keyword>
<evidence type="ECO:0000256" key="3">
    <source>
        <dbReference type="ARBA" id="ARBA00022777"/>
    </source>
</evidence>
<dbReference type="Proteomes" id="UP000192418">
    <property type="component" value="Unassembled WGS sequence"/>
</dbReference>
<dbReference type="GO" id="GO:0004674">
    <property type="term" value="F:protein serine/threonine kinase activity"/>
    <property type="evidence" value="ECO:0007669"/>
    <property type="project" value="TreeGrafter"/>
</dbReference>
<sequence length="145" mass="16659">MAEAARRYGAVNTGEQIFRRMLFNICCANTDDHPRNHAFFIHREKIELTPAYDIAPCRFQFDSYELALKVGKQGRLASFENALSNIAPFGLDNKEAISIVSEIKSIFSGWQKRFERVGVKPKDIEKLSRRFSHSGIHFDEQHPSK</sequence>
<dbReference type="STRING" id="1121400.SAMN02746065_1432"/>
<evidence type="ECO:0000313" key="5">
    <source>
        <dbReference type="EMBL" id="SMD12819.1"/>
    </source>
</evidence>
<reference evidence="5 6" key="1">
    <citation type="submission" date="2017-04" db="EMBL/GenBank/DDBJ databases">
        <authorList>
            <person name="Afonso C.L."/>
            <person name="Miller P.J."/>
            <person name="Scott M.A."/>
            <person name="Spackman E."/>
            <person name="Goraichik I."/>
            <person name="Dimitrov K.M."/>
            <person name="Suarez D.L."/>
            <person name="Swayne D.E."/>
        </authorList>
    </citation>
    <scope>NUCLEOTIDE SEQUENCE [LARGE SCALE GENOMIC DNA]</scope>
    <source>
        <strain evidence="5 6">DSM 3385</strain>
    </source>
</reference>
<dbReference type="PANTHER" id="PTHR37419">
    <property type="entry name" value="SERINE/THREONINE-PROTEIN KINASE TOXIN HIPA"/>
    <property type="match status" value="1"/>
</dbReference>
<evidence type="ECO:0000313" key="6">
    <source>
        <dbReference type="Proteomes" id="UP000192418"/>
    </source>
</evidence>
<feature type="domain" description="HipA-like C-terminal" evidence="4">
    <location>
        <begin position="1"/>
        <end position="109"/>
    </location>
</feature>
<name>A0A1W2ESZ7_9BACT</name>
<dbReference type="Gene3D" id="1.10.1070.20">
    <property type="match status" value="1"/>
</dbReference>